<sequence length="184" mass="21534">MEDPLATIFEVETSTDKKYEALQSFGHLWVDFRLRLEQLIKSEYDIFPKRDYEVDDKLCFVVMPFDKAYRSVYDEAIKSSVRRTGLSCKRADDIFGVSPIVSDIWEYINKARLIIADLTDRNPNVFYEVGLSHTLGKKVILLAQKTQDVPFDIKHIRCIIYQNNLRGRKHLRKVLFKTINAVLK</sequence>
<evidence type="ECO:0000313" key="1">
    <source>
        <dbReference type="EMBL" id="GAI00370.1"/>
    </source>
</evidence>
<organism evidence="1">
    <name type="scientific">marine sediment metagenome</name>
    <dbReference type="NCBI Taxonomy" id="412755"/>
    <lineage>
        <taxon>unclassified sequences</taxon>
        <taxon>metagenomes</taxon>
        <taxon>ecological metagenomes</taxon>
    </lineage>
</organism>
<accession>X1LD66</accession>
<name>X1LD66_9ZZZZ</name>
<dbReference type="AlphaFoldDB" id="X1LD66"/>
<evidence type="ECO:0008006" key="2">
    <source>
        <dbReference type="Google" id="ProtNLM"/>
    </source>
</evidence>
<dbReference type="EMBL" id="BARV01001811">
    <property type="protein sequence ID" value="GAI00370.1"/>
    <property type="molecule type" value="Genomic_DNA"/>
</dbReference>
<protein>
    <recommendedName>
        <fullName evidence="2">CD-NTase-associated protein 12/Pycsar effector protein TIR domain-containing protein</fullName>
    </recommendedName>
</protein>
<gene>
    <name evidence="1" type="ORF">S06H3_05001</name>
</gene>
<proteinExistence type="predicted"/>
<dbReference type="Gene3D" id="3.40.50.450">
    <property type="match status" value="1"/>
</dbReference>
<reference evidence="1" key="1">
    <citation type="journal article" date="2014" name="Front. Microbiol.">
        <title>High frequency of phylogenetically diverse reductive dehalogenase-homologous genes in deep subseafloor sedimentary metagenomes.</title>
        <authorList>
            <person name="Kawai M."/>
            <person name="Futagami T."/>
            <person name="Toyoda A."/>
            <person name="Takaki Y."/>
            <person name="Nishi S."/>
            <person name="Hori S."/>
            <person name="Arai W."/>
            <person name="Tsubouchi T."/>
            <person name="Morono Y."/>
            <person name="Uchiyama I."/>
            <person name="Ito T."/>
            <person name="Fujiyama A."/>
            <person name="Inagaki F."/>
            <person name="Takami H."/>
        </authorList>
    </citation>
    <scope>NUCLEOTIDE SEQUENCE</scope>
    <source>
        <strain evidence="1">Expedition CK06-06</strain>
    </source>
</reference>
<comment type="caution">
    <text evidence="1">The sequence shown here is derived from an EMBL/GenBank/DDBJ whole genome shotgun (WGS) entry which is preliminary data.</text>
</comment>